<organism evidence="1 2">
    <name type="scientific">Belnapia arida</name>
    <dbReference type="NCBI Taxonomy" id="2804533"/>
    <lineage>
        <taxon>Bacteria</taxon>
        <taxon>Pseudomonadati</taxon>
        <taxon>Pseudomonadota</taxon>
        <taxon>Alphaproteobacteria</taxon>
        <taxon>Acetobacterales</taxon>
        <taxon>Roseomonadaceae</taxon>
        <taxon>Belnapia</taxon>
    </lineage>
</organism>
<dbReference type="Proteomes" id="UP000660885">
    <property type="component" value="Unassembled WGS sequence"/>
</dbReference>
<protein>
    <submittedName>
        <fullName evidence="1">Uncharacterized protein</fullName>
    </submittedName>
</protein>
<accession>A0ABS1UF45</accession>
<proteinExistence type="predicted"/>
<dbReference type="EMBL" id="JAETWB010000086">
    <property type="protein sequence ID" value="MBL6082599.1"/>
    <property type="molecule type" value="Genomic_DNA"/>
</dbReference>
<keyword evidence="2" id="KW-1185">Reference proteome</keyword>
<evidence type="ECO:0000313" key="2">
    <source>
        <dbReference type="Proteomes" id="UP000660885"/>
    </source>
</evidence>
<comment type="caution">
    <text evidence="1">The sequence shown here is derived from an EMBL/GenBank/DDBJ whole genome shotgun (WGS) entry which is preliminary data.</text>
</comment>
<reference evidence="1 2" key="1">
    <citation type="submission" date="2021-01" db="EMBL/GenBank/DDBJ databases">
        <title>Belnapia mucosa sp. nov. and Belnapia arida sp. nov., isolated from the Tabernas Desert (Almeria, Spain).</title>
        <authorList>
            <person name="Molina-Menor E."/>
            <person name="Vidal-Verdu A."/>
            <person name="Calonge A."/>
            <person name="Satari L."/>
            <person name="Pereto J."/>
            <person name="Porcar M."/>
        </authorList>
    </citation>
    <scope>NUCLEOTIDE SEQUENCE [LARGE SCALE GENOMIC DNA]</scope>
    <source>
        <strain evidence="1 2">T18</strain>
    </source>
</reference>
<dbReference type="RefSeq" id="WP_202835930.1">
    <property type="nucleotide sequence ID" value="NZ_JAETWB010000086.1"/>
</dbReference>
<name>A0ABS1UF45_9PROT</name>
<evidence type="ECO:0000313" key="1">
    <source>
        <dbReference type="EMBL" id="MBL6082599.1"/>
    </source>
</evidence>
<sequence>MAIAHGLSIAPQQVQLVPISPVQSGAGHYVTGITSTAFTVNLGTPATSDRTFAWRATF</sequence>
<gene>
    <name evidence="1" type="ORF">JMJ56_32045</name>
</gene>